<evidence type="ECO:0000256" key="3">
    <source>
        <dbReference type="ARBA" id="ARBA00023235"/>
    </source>
</evidence>
<dbReference type="GO" id="GO:0000724">
    <property type="term" value="P:double-strand break repair via homologous recombination"/>
    <property type="evidence" value="ECO:0007669"/>
    <property type="project" value="TreeGrafter"/>
</dbReference>
<dbReference type="PANTHER" id="PTHR13710:SF153">
    <property type="entry name" value="RECQ-LIKE DNA HELICASE BLM"/>
    <property type="match status" value="1"/>
</dbReference>
<evidence type="ECO:0000313" key="7">
    <source>
        <dbReference type="EMBL" id="CAE6415094.1"/>
    </source>
</evidence>
<gene>
    <name evidence="7" type="ORF">RDB_LOCUS26349</name>
</gene>
<keyword evidence="3" id="KW-0413">Isomerase</keyword>
<dbReference type="InterPro" id="IPR032284">
    <property type="entry name" value="RecQ_Zn-bd"/>
</dbReference>
<sequence length="435" mass="49464">MQMPMSLSSYYQETGRAGRDGKPAQCILYYRYKDRNSMDWLVNHGDKDRQTPLSTAEKKRQKDEIHQVVQYCQNTTDCRRSQVLEYFGERFNPSHCYKTCDNCISHSKGMRNEDMTEVACMSSELVQSITAFRPIMNDVIDAFRGSKRKEILKKGFNHLPMFGKGSRYPREMVERLFHHLLSKDALKEEHYQNGAGYTNLFVVLGECADDYLGGRKKFMLPVSLAEKSTEKQTARTISASNKNQTPSMVRRTVARKSSTTSASRPSNSTRSGNRAEGAEKVGSEHADDTSEAESESDGIYDIEESDHFLVPPNSFDDTKKVQVKNILAKISTIRATSVPTIGSPGSDIEYDMPKMEIFDRRFRRLKQLRDNLANQFEVDDQDNVLYEEVLQKLALLDCTDEQELEHSLRSALGPSLNSEGKPELSKKSFMDLCLA</sequence>
<dbReference type="InterPro" id="IPR036390">
    <property type="entry name" value="WH_DNA-bd_sf"/>
</dbReference>
<dbReference type="GO" id="GO:0005694">
    <property type="term" value="C:chromosome"/>
    <property type="evidence" value="ECO:0007669"/>
    <property type="project" value="TreeGrafter"/>
</dbReference>
<feature type="domain" description="RQC" evidence="6">
    <location>
        <begin position="114"/>
        <end position="224"/>
    </location>
</feature>
<dbReference type="InterPro" id="IPR018982">
    <property type="entry name" value="RQC_domain"/>
</dbReference>
<keyword evidence="2" id="KW-0238">DNA-binding</keyword>
<comment type="similarity">
    <text evidence="1">Belongs to the helicase family. RecQ subfamily.</text>
</comment>
<dbReference type="GO" id="GO:0009378">
    <property type="term" value="F:four-way junction helicase activity"/>
    <property type="evidence" value="ECO:0007669"/>
    <property type="project" value="TreeGrafter"/>
</dbReference>
<organism evidence="7 8">
    <name type="scientific">Rhizoctonia solani</name>
    <dbReference type="NCBI Taxonomy" id="456999"/>
    <lineage>
        <taxon>Eukaryota</taxon>
        <taxon>Fungi</taxon>
        <taxon>Dikarya</taxon>
        <taxon>Basidiomycota</taxon>
        <taxon>Agaricomycotina</taxon>
        <taxon>Agaricomycetes</taxon>
        <taxon>Cantharellales</taxon>
        <taxon>Ceratobasidiaceae</taxon>
        <taxon>Rhizoctonia</taxon>
    </lineage>
</organism>
<dbReference type="GO" id="GO:0005634">
    <property type="term" value="C:nucleus"/>
    <property type="evidence" value="ECO:0007669"/>
    <property type="project" value="TreeGrafter"/>
</dbReference>
<evidence type="ECO:0000256" key="1">
    <source>
        <dbReference type="ARBA" id="ARBA00005446"/>
    </source>
</evidence>
<dbReference type="GO" id="GO:0003677">
    <property type="term" value="F:DNA binding"/>
    <property type="evidence" value="ECO:0007669"/>
    <property type="project" value="UniProtKB-KW"/>
</dbReference>
<feature type="region of interest" description="Disordered" evidence="5">
    <location>
        <begin position="229"/>
        <end position="297"/>
    </location>
</feature>
<evidence type="ECO:0000256" key="4">
    <source>
        <dbReference type="ARBA" id="ARBA00023242"/>
    </source>
</evidence>
<dbReference type="SUPFAM" id="SSF52540">
    <property type="entry name" value="P-loop containing nucleoside triphosphate hydrolases"/>
    <property type="match status" value="1"/>
</dbReference>
<feature type="compositionally biased region" description="Polar residues" evidence="5">
    <location>
        <begin position="234"/>
        <end position="247"/>
    </location>
</feature>
<dbReference type="SMART" id="SM00956">
    <property type="entry name" value="RQC"/>
    <property type="match status" value="1"/>
</dbReference>
<name>A0A8H2X3D0_9AGAM</name>
<dbReference type="InterPro" id="IPR036388">
    <property type="entry name" value="WH-like_DNA-bd_sf"/>
</dbReference>
<reference evidence="7" key="1">
    <citation type="submission" date="2021-01" db="EMBL/GenBank/DDBJ databases">
        <authorList>
            <person name="Kaushik A."/>
        </authorList>
    </citation>
    <scope>NUCLEOTIDE SEQUENCE</scope>
    <source>
        <strain evidence="7">AG3-1AP</strain>
    </source>
</reference>
<dbReference type="InterPro" id="IPR027417">
    <property type="entry name" value="P-loop_NTPase"/>
</dbReference>
<dbReference type="SUPFAM" id="SSF46785">
    <property type="entry name" value="Winged helix' DNA-binding domain"/>
    <property type="match status" value="1"/>
</dbReference>
<protein>
    <recommendedName>
        <fullName evidence="6">RQC domain-containing protein</fullName>
    </recommendedName>
</protein>
<dbReference type="Gene3D" id="1.10.10.10">
    <property type="entry name" value="Winged helix-like DNA-binding domain superfamily/Winged helix DNA-binding domain"/>
    <property type="match status" value="1"/>
</dbReference>
<evidence type="ECO:0000259" key="6">
    <source>
        <dbReference type="SMART" id="SM00956"/>
    </source>
</evidence>
<dbReference type="Gene3D" id="3.40.50.300">
    <property type="entry name" value="P-loop containing nucleotide triphosphate hydrolases"/>
    <property type="match status" value="1"/>
</dbReference>
<feature type="compositionally biased region" description="Basic and acidic residues" evidence="5">
    <location>
        <begin position="276"/>
        <end position="288"/>
    </location>
</feature>
<comment type="caution">
    <text evidence="7">The sequence shown here is derived from an EMBL/GenBank/DDBJ whole genome shotgun (WGS) entry which is preliminary data.</text>
</comment>
<dbReference type="GO" id="GO:0005737">
    <property type="term" value="C:cytoplasm"/>
    <property type="evidence" value="ECO:0007669"/>
    <property type="project" value="TreeGrafter"/>
</dbReference>
<evidence type="ECO:0000256" key="5">
    <source>
        <dbReference type="SAM" id="MobiDB-lite"/>
    </source>
</evidence>
<dbReference type="GO" id="GO:0043138">
    <property type="term" value="F:3'-5' DNA helicase activity"/>
    <property type="evidence" value="ECO:0007669"/>
    <property type="project" value="InterPro"/>
</dbReference>
<dbReference type="EMBL" id="CAJMWV010000790">
    <property type="protein sequence ID" value="CAE6415094.1"/>
    <property type="molecule type" value="Genomic_DNA"/>
</dbReference>
<dbReference type="Pfam" id="PF09382">
    <property type="entry name" value="RQC"/>
    <property type="match status" value="1"/>
</dbReference>
<proteinExistence type="inferred from homology"/>
<dbReference type="GO" id="GO:0006260">
    <property type="term" value="P:DNA replication"/>
    <property type="evidence" value="ECO:0007669"/>
    <property type="project" value="InterPro"/>
</dbReference>
<feature type="compositionally biased region" description="Low complexity" evidence="5">
    <location>
        <begin position="255"/>
        <end position="271"/>
    </location>
</feature>
<dbReference type="PANTHER" id="PTHR13710">
    <property type="entry name" value="DNA HELICASE RECQ FAMILY MEMBER"/>
    <property type="match status" value="1"/>
</dbReference>
<dbReference type="OrthoDB" id="10261556at2759"/>
<dbReference type="AlphaFoldDB" id="A0A8H2X3D0"/>
<accession>A0A8H2X3D0</accession>
<evidence type="ECO:0000256" key="2">
    <source>
        <dbReference type="ARBA" id="ARBA00023125"/>
    </source>
</evidence>
<keyword evidence="4" id="KW-0539">Nucleus</keyword>
<dbReference type="Pfam" id="PF16124">
    <property type="entry name" value="RecQ_Zn_bind"/>
    <property type="match status" value="1"/>
</dbReference>
<evidence type="ECO:0000313" key="8">
    <source>
        <dbReference type="Proteomes" id="UP000663831"/>
    </source>
</evidence>
<dbReference type="Proteomes" id="UP000663831">
    <property type="component" value="Unassembled WGS sequence"/>
</dbReference>